<reference evidence="2 3" key="1">
    <citation type="submission" date="2019-09" db="EMBL/GenBank/DDBJ databases">
        <title>Wenzhouxiangella sp. Genome sequencing and assembly.</title>
        <authorList>
            <person name="Zhang R."/>
        </authorList>
    </citation>
    <scope>NUCLEOTIDE SEQUENCE [LARGE SCALE GENOMIC DNA]</scope>
    <source>
        <strain evidence="2 3">W260</strain>
    </source>
</reference>
<dbReference type="Gene3D" id="3.30.70.790">
    <property type="entry name" value="UreE, C-terminal domain"/>
    <property type="match status" value="1"/>
</dbReference>
<evidence type="ECO:0000313" key="2">
    <source>
        <dbReference type="EMBL" id="KAA9130484.1"/>
    </source>
</evidence>
<name>A0A5N0T7K6_9GAMM</name>
<accession>A0A5N0T7K6</accession>
<protein>
    <submittedName>
        <fullName evidence="2">DUF2007 domain-containing protein</fullName>
    </submittedName>
</protein>
<evidence type="ECO:0000313" key="3">
    <source>
        <dbReference type="Proteomes" id="UP000325372"/>
    </source>
</evidence>
<dbReference type="AlphaFoldDB" id="A0A5N0T7K6"/>
<comment type="caution">
    <text evidence="2">The sequence shown here is derived from an EMBL/GenBank/DDBJ whole genome shotgun (WGS) entry which is preliminary data.</text>
</comment>
<evidence type="ECO:0000259" key="1">
    <source>
        <dbReference type="Pfam" id="PF09413"/>
    </source>
</evidence>
<dbReference type="RefSeq" id="WP_150864788.1">
    <property type="nucleotide sequence ID" value="NZ_VYXP01000007.1"/>
</dbReference>
<dbReference type="Pfam" id="PF09413">
    <property type="entry name" value="DUF2007"/>
    <property type="match status" value="1"/>
</dbReference>
<sequence>MIKVFETLDILEAGRIRSLLEAHDIDVFMKNEFAGGALGDLPFLEVAPQLFVVNDDDAPAARRLIREDGSEVAEAR</sequence>
<dbReference type="InterPro" id="IPR018551">
    <property type="entry name" value="DUF2007"/>
</dbReference>
<keyword evidence="3" id="KW-1185">Reference proteome</keyword>
<feature type="domain" description="DUF2007" evidence="1">
    <location>
        <begin position="1"/>
        <end position="67"/>
    </location>
</feature>
<gene>
    <name evidence="2" type="ORF">F3N42_12380</name>
</gene>
<proteinExistence type="predicted"/>
<dbReference type="Proteomes" id="UP000325372">
    <property type="component" value="Unassembled WGS sequence"/>
</dbReference>
<dbReference type="EMBL" id="VYXP01000007">
    <property type="protein sequence ID" value="KAA9130484.1"/>
    <property type="molecule type" value="Genomic_DNA"/>
</dbReference>
<organism evidence="2 3">
    <name type="scientific">Marinihelvus fidelis</name>
    <dbReference type="NCBI Taxonomy" id="2613842"/>
    <lineage>
        <taxon>Bacteria</taxon>
        <taxon>Pseudomonadati</taxon>
        <taxon>Pseudomonadota</taxon>
        <taxon>Gammaproteobacteria</taxon>
        <taxon>Chromatiales</taxon>
        <taxon>Wenzhouxiangellaceae</taxon>
        <taxon>Marinihelvus</taxon>
    </lineage>
</organism>
<dbReference type="InterPro" id="IPR011322">
    <property type="entry name" value="N-reg_PII-like_a/b"/>
</dbReference>
<dbReference type="SUPFAM" id="SSF54913">
    <property type="entry name" value="GlnB-like"/>
    <property type="match status" value="1"/>
</dbReference>